<dbReference type="AlphaFoldDB" id="A0A4Q2UVB1"/>
<evidence type="ECO:0000256" key="1">
    <source>
        <dbReference type="SAM" id="MobiDB-lite"/>
    </source>
</evidence>
<name>A0A4Q2UVB1_FUSOX</name>
<feature type="region of interest" description="Disordered" evidence="1">
    <location>
        <begin position="243"/>
        <end position="275"/>
    </location>
</feature>
<dbReference type="EMBL" id="MQTW01001624">
    <property type="protein sequence ID" value="RYC77922.1"/>
    <property type="molecule type" value="Genomic_DNA"/>
</dbReference>
<dbReference type="Proteomes" id="UP000290540">
    <property type="component" value="Unassembled WGS sequence"/>
</dbReference>
<gene>
    <name evidence="3" type="ORF">BFJ63_vAg19204</name>
</gene>
<evidence type="ECO:0000313" key="3">
    <source>
        <dbReference type="EMBL" id="RYC77922.1"/>
    </source>
</evidence>
<sequence length="432" mass="48504">MSLPKESLNLVGSSGTIPKLEQTSQWLTWKREMLDLLDMCGYGDLLTRNAQPPTEGNDLATQIEAWRSRQDRACGAIRSRLGYNARVFTTGILTAQGMISHLETRYRPVGSAIFQELDRRFQELTLDSCFNEICQIGEPHFVNKFLCGLGPDYEAFLTAFNQNHNILPIRDPNNRNIILKEAVTFESAIFAASQEEDRQRGATARIAHRAMVAQGTPCCGHCGRKGHDKSTCWKLHPELRRERSKAGYERRQRKMQNREKDREKTTDELESATYATPAYLQPDQARLALWQNDFQSIPPSSGPRTDPCLGQWRLLAHLLPTRDFTVLHKYHGLPINGIADAKVMPGGCGTYCLRVQGPKGSQNVTLDSPLYVPEGHSNLLSVSALEKKGAEVVFRKGKAVVTNKGKVVLTATSVEIRSFTDQWLFRSIGGWM</sequence>
<protein>
    <recommendedName>
        <fullName evidence="2">Retrovirus-related Pol polyprotein from transposon TNT 1-94-like beta-barrel domain-containing protein</fullName>
    </recommendedName>
</protein>
<comment type="caution">
    <text evidence="3">The sequence shown here is derived from an EMBL/GenBank/DDBJ whole genome shotgun (WGS) entry which is preliminary data.</text>
</comment>
<accession>A0A4Q2UVB1</accession>
<proteinExistence type="predicted"/>
<evidence type="ECO:0000313" key="4">
    <source>
        <dbReference type="Proteomes" id="UP000290540"/>
    </source>
</evidence>
<dbReference type="Pfam" id="PF22936">
    <property type="entry name" value="Pol_BBD"/>
    <property type="match status" value="1"/>
</dbReference>
<feature type="compositionally biased region" description="Basic and acidic residues" evidence="1">
    <location>
        <begin position="243"/>
        <end position="267"/>
    </location>
</feature>
<evidence type="ECO:0000259" key="2">
    <source>
        <dbReference type="Pfam" id="PF22936"/>
    </source>
</evidence>
<organism evidence="3 4">
    <name type="scientific">Fusarium oxysporum f. sp. narcissi</name>
    <dbReference type="NCBI Taxonomy" id="451672"/>
    <lineage>
        <taxon>Eukaryota</taxon>
        <taxon>Fungi</taxon>
        <taxon>Dikarya</taxon>
        <taxon>Ascomycota</taxon>
        <taxon>Pezizomycotina</taxon>
        <taxon>Sordariomycetes</taxon>
        <taxon>Hypocreomycetidae</taxon>
        <taxon>Hypocreales</taxon>
        <taxon>Nectriaceae</taxon>
        <taxon>Fusarium</taxon>
        <taxon>Fusarium oxysporum species complex</taxon>
    </lineage>
</organism>
<feature type="domain" description="Retrovirus-related Pol polyprotein from transposon TNT 1-94-like beta-barrel" evidence="2">
    <location>
        <begin position="324"/>
        <end position="389"/>
    </location>
</feature>
<dbReference type="InterPro" id="IPR054722">
    <property type="entry name" value="PolX-like_BBD"/>
</dbReference>
<reference evidence="3 4" key="1">
    <citation type="submission" date="2016-12" db="EMBL/GenBank/DDBJ databases">
        <title>Draft genome sequence of Fusarium oxysporum causing rot on Narcissus.</title>
        <authorList>
            <person name="Armitage A.D."/>
            <person name="Taylor A."/>
            <person name="Clarkson J.P."/>
            <person name="Harrison R.J."/>
            <person name="Jackson A.C."/>
        </authorList>
    </citation>
    <scope>NUCLEOTIDE SEQUENCE [LARGE SCALE GENOMIC DNA]</scope>
    <source>
        <strain evidence="3 4">N139</strain>
    </source>
</reference>